<dbReference type="Proteomes" id="UP001462502">
    <property type="component" value="Unassembled WGS sequence"/>
</dbReference>
<proteinExistence type="predicted"/>
<gene>
    <name evidence="1" type="ORF">ABI908_17355</name>
</gene>
<keyword evidence="2" id="KW-1185">Reference proteome</keyword>
<accession>A0ABV0IX52</accession>
<comment type="caution">
    <text evidence="1">The sequence shown here is derived from an EMBL/GenBank/DDBJ whole genome shotgun (WGS) entry which is preliminary data.</text>
</comment>
<name>A0ABV0IX52_9NEIS</name>
<protein>
    <recommendedName>
        <fullName evidence="3">Transposase</fullName>
    </recommendedName>
</protein>
<evidence type="ECO:0000313" key="2">
    <source>
        <dbReference type="Proteomes" id="UP001462502"/>
    </source>
</evidence>
<reference evidence="1 2" key="1">
    <citation type="submission" date="2024-05" db="EMBL/GenBank/DDBJ databases">
        <authorList>
            <person name="De Oliveira J.P."/>
            <person name="Noriler S.A."/>
            <person name="De Oliveira A.G."/>
            <person name="Sipoli D.S."/>
        </authorList>
    </citation>
    <scope>NUCLEOTIDE SEQUENCE [LARGE SCALE GENOMIC DNA]</scope>
    <source>
        <strain evidence="1 2">LABIM192</strain>
    </source>
</reference>
<evidence type="ECO:0000313" key="1">
    <source>
        <dbReference type="EMBL" id="MEO9385867.1"/>
    </source>
</evidence>
<evidence type="ECO:0008006" key="3">
    <source>
        <dbReference type="Google" id="ProtNLM"/>
    </source>
</evidence>
<dbReference type="RefSeq" id="WP_347937923.1">
    <property type="nucleotide sequence ID" value="NZ_CP158160.1"/>
</dbReference>
<sequence>MKKRFTEEQIIGFLREANAISALGSPRNFASRANMEPPMLNE</sequence>
<organism evidence="1 2">
    <name type="scientific">Chromobacterium phragmitis</name>
    <dbReference type="NCBI Taxonomy" id="2202141"/>
    <lineage>
        <taxon>Bacteria</taxon>
        <taxon>Pseudomonadati</taxon>
        <taxon>Pseudomonadota</taxon>
        <taxon>Betaproteobacteria</taxon>
        <taxon>Neisseriales</taxon>
        <taxon>Chromobacteriaceae</taxon>
        <taxon>Chromobacterium</taxon>
    </lineage>
</organism>
<dbReference type="EMBL" id="JBDXMI010000001">
    <property type="protein sequence ID" value="MEO9385867.1"/>
    <property type="molecule type" value="Genomic_DNA"/>
</dbReference>